<protein>
    <submittedName>
        <fullName evidence="1">Uncharacterized protein</fullName>
    </submittedName>
</protein>
<accession>A0A433UZW6</accession>
<keyword evidence="2" id="KW-1185">Reference proteome</keyword>
<sequence length="170" mass="19695">MKAMSGTLVGIPLYGETLIEQWKAKIADFPDGLAQTMVEHYLKFVPIWGMQSKLAKRDTTLWYYQIMVESSQNLLGVLSGLNRLYYSTFQFKRMNRFIEQMEIAPVNLASRLEGLFNHEATIAVDELEALVQETLELVEIHMPEVDTFKVKRKLKWRQQPWKQAPSSSPL</sequence>
<reference evidence="1" key="1">
    <citation type="submission" date="2018-12" db="EMBL/GenBank/DDBJ databases">
        <authorList>
            <person name="Will S."/>
            <person name="Neumann-Schaal M."/>
            <person name="Henke P."/>
        </authorList>
    </citation>
    <scope>NUCLEOTIDE SEQUENCE</scope>
    <source>
        <strain evidence="1">PCC 7102</strain>
    </source>
</reference>
<evidence type="ECO:0000313" key="2">
    <source>
        <dbReference type="Proteomes" id="UP000271624"/>
    </source>
</evidence>
<organism evidence="1 2">
    <name type="scientific">Dulcicalothrix desertica PCC 7102</name>
    <dbReference type="NCBI Taxonomy" id="232991"/>
    <lineage>
        <taxon>Bacteria</taxon>
        <taxon>Bacillati</taxon>
        <taxon>Cyanobacteriota</taxon>
        <taxon>Cyanophyceae</taxon>
        <taxon>Nostocales</taxon>
        <taxon>Calotrichaceae</taxon>
        <taxon>Dulcicalothrix</taxon>
    </lineage>
</organism>
<dbReference type="Proteomes" id="UP000271624">
    <property type="component" value="Unassembled WGS sequence"/>
</dbReference>
<comment type="caution">
    <text evidence="1">The sequence shown here is derived from an EMBL/GenBank/DDBJ whole genome shotgun (WGS) entry which is preliminary data.</text>
</comment>
<proteinExistence type="predicted"/>
<name>A0A433UZW6_9CYAN</name>
<dbReference type="EMBL" id="RSCL01000026">
    <property type="protein sequence ID" value="RUS99392.1"/>
    <property type="molecule type" value="Genomic_DNA"/>
</dbReference>
<dbReference type="AlphaFoldDB" id="A0A433UZW6"/>
<evidence type="ECO:0000313" key="1">
    <source>
        <dbReference type="EMBL" id="RUS99392.1"/>
    </source>
</evidence>
<gene>
    <name evidence="1" type="ORF">DSM106972_078340</name>
</gene>
<reference evidence="1" key="2">
    <citation type="journal article" date="2019" name="Genome Biol. Evol.">
        <title>Day and night: Metabolic profiles and evolutionary relationships of six axenic non-marine cyanobacteria.</title>
        <authorList>
            <person name="Will S.E."/>
            <person name="Henke P."/>
            <person name="Boedeker C."/>
            <person name="Huang S."/>
            <person name="Brinkmann H."/>
            <person name="Rohde M."/>
            <person name="Jarek M."/>
            <person name="Friedl T."/>
            <person name="Seufert S."/>
            <person name="Schumacher M."/>
            <person name="Overmann J."/>
            <person name="Neumann-Schaal M."/>
            <person name="Petersen J."/>
        </authorList>
    </citation>
    <scope>NUCLEOTIDE SEQUENCE [LARGE SCALE GENOMIC DNA]</scope>
    <source>
        <strain evidence="1">PCC 7102</strain>
    </source>
</reference>